<accession>D5ZVF3</accession>
<organism evidence="2 3">
    <name type="scientific">Streptomyces viridosporus (strain ATCC 14672 / DSM 40746 / JCM 4963 / KCTC 9882 / NRRL B-12104 / FH 1290)</name>
    <name type="common">Streptomyces ghanaensis</name>
    <dbReference type="NCBI Taxonomy" id="566461"/>
    <lineage>
        <taxon>Bacteria</taxon>
        <taxon>Bacillati</taxon>
        <taxon>Actinomycetota</taxon>
        <taxon>Actinomycetes</taxon>
        <taxon>Kitasatosporales</taxon>
        <taxon>Streptomycetaceae</taxon>
        <taxon>Streptomyces</taxon>
    </lineage>
</organism>
<gene>
    <name evidence="2" type="ORF">SSFG_00202</name>
</gene>
<evidence type="ECO:0000313" key="2">
    <source>
        <dbReference type="EMBL" id="EFE64948.2"/>
    </source>
</evidence>
<dbReference type="AlphaFoldDB" id="D5ZVF3"/>
<feature type="compositionally biased region" description="Polar residues" evidence="1">
    <location>
        <begin position="55"/>
        <end position="71"/>
    </location>
</feature>
<protein>
    <submittedName>
        <fullName evidence="2">Uncharacterized protein</fullName>
    </submittedName>
</protein>
<name>D5ZVF3_STRV1</name>
<feature type="region of interest" description="Disordered" evidence="1">
    <location>
        <begin position="44"/>
        <end position="71"/>
    </location>
</feature>
<proteinExistence type="predicted"/>
<dbReference type="EMBL" id="DS999641">
    <property type="protein sequence ID" value="EFE64948.2"/>
    <property type="molecule type" value="Genomic_DNA"/>
</dbReference>
<evidence type="ECO:0000313" key="3">
    <source>
        <dbReference type="Proteomes" id="UP000003824"/>
    </source>
</evidence>
<sequence length="71" mass="7353">MPRCSPRSWGALLGALGLAPGHESFECDADDLGLDAALSARFGNHQDGVKGGTDTVPSSPITIRSASWART</sequence>
<dbReference type="Proteomes" id="UP000003824">
    <property type="component" value="Unassembled WGS sequence"/>
</dbReference>
<reference evidence="3" key="1">
    <citation type="submission" date="2008-12" db="EMBL/GenBank/DDBJ databases">
        <title>Annotation of Streptomyces ghanaensis ATCC 14672.</title>
        <authorList>
            <consortium name="The Broad Institute Genome Sequencing Platform"/>
            <consortium name="Broad Institute Microbial Sequencing Center"/>
            <person name="Fischbach M."/>
            <person name="Ward D."/>
            <person name="Young S."/>
            <person name="Kodira C.D."/>
            <person name="Zeng Q."/>
            <person name="Koehrsen M."/>
            <person name="Godfrey P."/>
            <person name="Alvarado L."/>
            <person name="Berlin A.M."/>
            <person name="Borenstein D."/>
            <person name="Chen Z."/>
            <person name="Engels R."/>
            <person name="Freedman E."/>
            <person name="Gellesch M."/>
            <person name="Goldberg J."/>
            <person name="Griggs A."/>
            <person name="Gujja S."/>
            <person name="Heiman D.I."/>
            <person name="Hepburn T.A."/>
            <person name="Howarth C."/>
            <person name="Jen D."/>
            <person name="Larson L."/>
            <person name="Lewis B."/>
            <person name="Mehta T."/>
            <person name="Park D."/>
            <person name="Pearson M."/>
            <person name="Roberts A."/>
            <person name="Saif S."/>
            <person name="Shea T.D."/>
            <person name="Shenoy N."/>
            <person name="Sisk P."/>
            <person name="Stolte C."/>
            <person name="Sykes S.N."/>
            <person name="Walk T."/>
            <person name="White J."/>
            <person name="Yandava C."/>
            <person name="Straight P."/>
            <person name="Clardy J."/>
            <person name="Hung D."/>
            <person name="Kolter R."/>
            <person name="Mekalanos J."/>
            <person name="Walker S."/>
            <person name="Walsh C.T."/>
            <person name="Wieland B.L.C."/>
            <person name="Ilzarbe M."/>
            <person name="Galagan J."/>
            <person name="Nusbaum C."/>
            <person name="Birren B."/>
        </authorList>
    </citation>
    <scope>NUCLEOTIDE SEQUENCE [LARGE SCALE GENOMIC DNA]</scope>
    <source>
        <strain evidence="3">ATCC 14672 / DSM 40746 / JCM 4963 / KCTC 9882 / NRRL B-12104 / FH 1290</strain>
    </source>
</reference>
<evidence type="ECO:0000256" key="1">
    <source>
        <dbReference type="SAM" id="MobiDB-lite"/>
    </source>
</evidence>